<sequence>MMDTLPAHKRQAAQSTIERPGAEVMFLPPYSPDFNPIEMALSKLKPMRRAKAERTVSAPGGAVGAMLPTFSAGFCTAAGYEPA</sequence>
<evidence type="ECO:0000313" key="3">
    <source>
        <dbReference type="Proteomes" id="UP000635278"/>
    </source>
</evidence>
<reference evidence="2 3" key="1">
    <citation type="journal article" date="2020" name="Int. J. Syst. Evol. Microbiol.">
        <title>Novel acetic acid bacteria from cider fermentations: Acetobacter conturbans sp. nov. and Acetobacter fallax sp. nov.</title>
        <authorList>
            <person name="Sombolestani A.S."/>
            <person name="Cleenwerck I."/>
            <person name="Cnockaert M."/>
            <person name="Borremans W."/>
            <person name="Wieme A.D."/>
            <person name="De Vuyst L."/>
            <person name="Vandamme P."/>
        </authorList>
    </citation>
    <scope>NUCLEOTIDE SEQUENCE [LARGE SCALE GENOMIC DNA]</scope>
    <source>
        <strain evidence="2 3">LMG 30640</strain>
    </source>
</reference>
<dbReference type="Pfam" id="PF13358">
    <property type="entry name" value="DDE_3"/>
    <property type="match status" value="1"/>
</dbReference>
<proteinExistence type="predicted"/>
<evidence type="ECO:0000259" key="1">
    <source>
        <dbReference type="Pfam" id="PF13358"/>
    </source>
</evidence>
<dbReference type="InterPro" id="IPR038717">
    <property type="entry name" value="Tc1-like_DDE_dom"/>
</dbReference>
<protein>
    <recommendedName>
        <fullName evidence="1">Tc1-like transposase DDE domain-containing protein</fullName>
    </recommendedName>
</protein>
<keyword evidence="3" id="KW-1185">Reference proteome</keyword>
<dbReference type="Proteomes" id="UP000635278">
    <property type="component" value="Unassembled WGS sequence"/>
</dbReference>
<feature type="domain" description="Tc1-like transposase DDE" evidence="1">
    <location>
        <begin position="2"/>
        <end position="50"/>
    </location>
</feature>
<gene>
    <name evidence="2" type="ORF">GOB93_19985</name>
</gene>
<name>A0ABX0JTN3_9PROT</name>
<organism evidence="2 3">
    <name type="scientific">Acetobacter musti</name>
    <dbReference type="NCBI Taxonomy" id="864732"/>
    <lineage>
        <taxon>Bacteria</taxon>
        <taxon>Pseudomonadati</taxon>
        <taxon>Pseudomonadota</taxon>
        <taxon>Alphaproteobacteria</taxon>
        <taxon>Acetobacterales</taxon>
        <taxon>Acetobacteraceae</taxon>
        <taxon>Acetobacter</taxon>
    </lineage>
</organism>
<dbReference type="EMBL" id="WOTB01000060">
    <property type="protein sequence ID" value="NHN86858.1"/>
    <property type="molecule type" value="Genomic_DNA"/>
</dbReference>
<comment type="caution">
    <text evidence="2">The sequence shown here is derived from an EMBL/GenBank/DDBJ whole genome shotgun (WGS) entry which is preliminary data.</text>
</comment>
<dbReference type="InterPro" id="IPR036397">
    <property type="entry name" value="RNaseH_sf"/>
</dbReference>
<dbReference type="Gene3D" id="3.30.420.10">
    <property type="entry name" value="Ribonuclease H-like superfamily/Ribonuclease H"/>
    <property type="match status" value="1"/>
</dbReference>
<accession>A0ABX0JTN3</accession>
<evidence type="ECO:0000313" key="2">
    <source>
        <dbReference type="EMBL" id="NHN86858.1"/>
    </source>
</evidence>